<sequence length="306" mass="33507">MDDSGKESCDGEFQMNIIDTPWNTSDKLAKLSSLGITTIIRYYNFSNSRTLPEKRLELAEAQHICANGMKLAVVFQQLQNKVSCFSFQKGVAAGKRAFSYARDDIGQPEGSAIYFAVDFDASHEEIEANIIPYFKGIKEGFDTVSGDEPQYKIGVYGSGLVSNSLTEKGLVEFIWLSMSRGFRGTKQAFAAGVYNLCQQAPAVSQFGLSFDYDVVNPEVSDFGSFTIEDDESQALGAGKNESRYRVIARSGLRLREGPGTGFDIIGGMSRGQIVYVKEIKEGWASIDLEGDGHLDGFASAAFLEQT</sequence>
<dbReference type="InterPro" id="IPR015020">
    <property type="entry name" value="Rv2525c-like_Glyco_Hydro-like"/>
</dbReference>
<feature type="domain" description="Rv2525c-like glycoside hydrolase-like" evidence="2">
    <location>
        <begin position="31"/>
        <end position="187"/>
    </location>
</feature>
<dbReference type="Gene3D" id="3.20.20.80">
    <property type="entry name" value="Glycosidases"/>
    <property type="match status" value="1"/>
</dbReference>
<dbReference type="InterPro" id="IPR017853">
    <property type="entry name" value="GH"/>
</dbReference>
<dbReference type="Gene3D" id="2.30.30.40">
    <property type="entry name" value="SH3 Domains"/>
    <property type="match status" value="1"/>
</dbReference>
<dbReference type="EMBL" id="CP002583">
    <property type="protein sequence ID" value="ADZ90961.1"/>
    <property type="molecule type" value="Genomic_DNA"/>
</dbReference>
<dbReference type="AlphaFoldDB" id="F2K0H7"/>
<dbReference type="PATRIC" id="fig|717774.3.peg.1764"/>
<evidence type="ECO:0000259" key="1">
    <source>
        <dbReference type="Pfam" id="PF08239"/>
    </source>
</evidence>
<dbReference type="STRING" id="717774.Marme_1705"/>
<dbReference type="eggNOG" id="COG4991">
    <property type="taxonomic scope" value="Bacteria"/>
</dbReference>
<dbReference type="Proteomes" id="UP000001062">
    <property type="component" value="Chromosome"/>
</dbReference>
<protein>
    <submittedName>
        <fullName evidence="3">Uncharacterized protein</fullName>
    </submittedName>
</protein>
<dbReference type="Pfam" id="PF08239">
    <property type="entry name" value="SH3_3"/>
    <property type="match status" value="1"/>
</dbReference>
<evidence type="ECO:0000313" key="3">
    <source>
        <dbReference type="EMBL" id="ADZ90961.1"/>
    </source>
</evidence>
<dbReference type="HOGENOM" id="CLU_908527_0_0_6"/>
<feature type="domain" description="SH3b" evidence="1">
    <location>
        <begin position="250"/>
        <end position="304"/>
    </location>
</feature>
<keyword evidence="4" id="KW-1185">Reference proteome</keyword>
<evidence type="ECO:0000313" key="4">
    <source>
        <dbReference type="Proteomes" id="UP000001062"/>
    </source>
</evidence>
<name>F2K0H7_MARM1</name>
<proteinExistence type="predicted"/>
<reference evidence="3 4" key="1">
    <citation type="journal article" date="2012" name="Stand. Genomic Sci.">
        <title>Complete genome sequence of the melanogenic marine bacterium Marinomonas mediterranea type strain (MMB-1(T)).</title>
        <authorList>
            <person name="Lucas-Elio P."/>
            <person name="Goodwin L."/>
            <person name="Woyke T."/>
            <person name="Pitluck S."/>
            <person name="Nolan M."/>
            <person name="Kyrpides N.C."/>
            <person name="Detter J.C."/>
            <person name="Copeland A."/>
            <person name="Teshima H."/>
            <person name="Bruce D."/>
            <person name="Detter C."/>
            <person name="Tapia R."/>
            <person name="Han S."/>
            <person name="Land M.L."/>
            <person name="Ivanova N."/>
            <person name="Mikhailova N."/>
            <person name="Johnston A.W."/>
            <person name="Sanchez-Amat A."/>
        </authorList>
    </citation>
    <scope>NUCLEOTIDE SEQUENCE [LARGE SCALE GENOMIC DNA]</scope>
    <source>
        <strain evidence="4">ATCC 700492 / JCM 21426 / NBRC 103028 / MMB-1</strain>
    </source>
</reference>
<evidence type="ECO:0000259" key="2">
    <source>
        <dbReference type="Pfam" id="PF08924"/>
    </source>
</evidence>
<dbReference type="InterPro" id="IPR003646">
    <property type="entry name" value="SH3-like_bac-type"/>
</dbReference>
<organism evidence="3 4">
    <name type="scientific">Marinomonas mediterranea (strain ATCC 700492 / JCM 21426 / NBRC 103028 / MMB-1)</name>
    <dbReference type="NCBI Taxonomy" id="717774"/>
    <lineage>
        <taxon>Bacteria</taxon>
        <taxon>Pseudomonadati</taxon>
        <taxon>Pseudomonadota</taxon>
        <taxon>Gammaproteobacteria</taxon>
        <taxon>Oceanospirillales</taxon>
        <taxon>Oceanospirillaceae</taxon>
        <taxon>Marinomonas</taxon>
    </lineage>
</organism>
<dbReference type="KEGG" id="mme:Marme_1705"/>
<gene>
    <name evidence="3" type="ordered locus">Marme_1705</name>
</gene>
<dbReference type="SUPFAM" id="SSF51445">
    <property type="entry name" value="(Trans)glycosidases"/>
    <property type="match status" value="1"/>
</dbReference>
<dbReference type="Pfam" id="PF08924">
    <property type="entry name" value="Rv2525c_GlyHyd-like"/>
    <property type="match status" value="1"/>
</dbReference>
<accession>F2K0H7</accession>
<dbReference type="eggNOG" id="COG3409">
    <property type="taxonomic scope" value="Bacteria"/>
</dbReference>